<dbReference type="Proteomes" id="UP001055091">
    <property type="component" value="Unassembled WGS sequence"/>
</dbReference>
<evidence type="ECO:0000313" key="10">
    <source>
        <dbReference type="Proteomes" id="UP001055091"/>
    </source>
</evidence>
<evidence type="ECO:0000313" key="9">
    <source>
        <dbReference type="EMBL" id="GKH02651.1"/>
    </source>
</evidence>
<keyword evidence="3" id="KW-0812">Transmembrane</keyword>
<organism evidence="9 10">
    <name type="scientific">Hungatella hathewayi</name>
    <dbReference type="NCBI Taxonomy" id="154046"/>
    <lineage>
        <taxon>Bacteria</taxon>
        <taxon>Bacillati</taxon>
        <taxon>Bacillota</taxon>
        <taxon>Clostridia</taxon>
        <taxon>Lachnospirales</taxon>
        <taxon>Lachnospiraceae</taxon>
        <taxon>Hungatella</taxon>
    </lineage>
</organism>
<evidence type="ECO:0000256" key="1">
    <source>
        <dbReference type="ARBA" id="ARBA00004651"/>
    </source>
</evidence>
<dbReference type="RefSeq" id="WP_006773147.1">
    <property type="nucleotide sequence ID" value="NZ_BQNJ01000002.1"/>
</dbReference>
<reference evidence="9" key="1">
    <citation type="submission" date="2022-01" db="EMBL/GenBank/DDBJ databases">
        <title>Novel bile acid biosynthetic pathways are enriched in the microbiome of centenarians.</title>
        <authorList>
            <person name="Sato Y."/>
            <person name="Atarashi K."/>
            <person name="Plichta R.D."/>
            <person name="Arai Y."/>
            <person name="Sasajima S."/>
            <person name="Kearney M.S."/>
            <person name="Suda W."/>
            <person name="Takeshita K."/>
            <person name="Sasaki T."/>
            <person name="Okamoto S."/>
            <person name="Skelly N.A."/>
            <person name="Okamura Y."/>
            <person name="Vlamakis H."/>
            <person name="Li Y."/>
            <person name="Tanoue T."/>
            <person name="Takei H."/>
            <person name="Nittono H."/>
            <person name="Narushima S."/>
            <person name="Irie J."/>
            <person name="Itoh H."/>
            <person name="Moriya K."/>
            <person name="Sugiura Y."/>
            <person name="Suematsu M."/>
            <person name="Moritoki N."/>
            <person name="Shibata S."/>
            <person name="Littman R.D."/>
            <person name="Fischbach A.M."/>
            <person name="Uwamino Y."/>
            <person name="Inoue T."/>
            <person name="Honda A."/>
            <person name="Hattori M."/>
            <person name="Murai T."/>
            <person name="Xavier J.R."/>
            <person name="Hirose N."/>
            <person name="Honda K."/>
        </authorList>
    </citation>
    <scope>NUCLEOTIDE SEQUENCE</scope>
    <source>
        <strain evidence="9">CE91-St55</strain>
    </source>
</reference>
<evidence type="ECO:0000259" key="7">
    <source>
        <dbReference type="Pfam" id="PF02687"/>
    </source>
</evidence>
<dbReference type="AlphaFoldDB" id="A0A413X5T4"/>
<evidence type="ECO:0000256" key="2">
    <source>
        <dbReference type="ARBA" id="ARBA00022475"/>
    </source>
</evidence>
<dbReference type="InterPro" id="IPR050250">
    <property type="entry name" value="Macrolide_Exporter_MacB"/>
</dbReference>
<evidence type="ECO:0000256" key="6">
    <source>
        <dbReference type="ARBA" id="ARBA00038076"/>
    </source>
</evidence>
<dbReference type="GO" id="GO:0005886">
    <property type="term" value="C:plasma membrane"/>
    <property type="evidence" value="ECO:0007669"/>
    <property type="project" value="UniProtKB-SubCell"/>
</dbReference>
<gene>
    <name evidence="9" type="ORF">CE91St55_46320</name>
</gene>
<comment type="similarity">
    <text evidence="6">Belongs to the ABC-4 integral membrane protein family.</text>
</comment>
<dbReference type="Pfam" id="PF12704">
    <property type="entry name" value="MacB_PCD"/>
    <property type="match status" value="1"/>
</dbReference>
<comment type="subcellular location">
    <subcellularLocation>
        <location evidence="1">Cell membrane</location>
        <topology evidence="1">Multi-pass membrane protein</topology>
    </subcellularLocation>
</comment>
<protein>
    <submittedName>
        <fullName evidence="9">Macrolide ABC transporter permease</fullName>
    </submittedName>
</protein>
<accession>A0A413X5T4</accession>
<dbReference type="EMBL" id="BQNJ01000002">
    <property type="protein sequence ID" value="GKH02651.1"/>
    <property type="molecule type" value="Genomic_DNA"/>
</dbReference>
<evidence type="ECO:0000256" key="4">
    <source>
        <dbReference type="ARBA" id="ARBA00022989"/>
    </source>
</evidence>
<evidence type="ECO:0000259" key="8">
    <source>
        <dbReference type="Pfam" id="PF12704"/>
    </source>
</evidence>
<dbReference type="PANTHER" id="PTHR30572">
    <property type="entry name" value="MEMBRANE COMPONENT OF TRANSPORTER-RELATED"/>
    <property type="match status" value="1"/>
</dbReference>
<evidence type="ECO:0000256" key="3">
    <source>
        <dbReference type="ARBA" id="ARBA00022692"/>
    </source>
</evidence>
<keyword evidence="2" id="KW-1003">Cell membrane</keyword>
<dbReference type="GeneID" id="93148796"/>
<keyword evidence="5" id="KW-0472">Membrane</keyword>
<proteinExistence type="inferred from homology"/>
<dbReference type="Pfam" id="PF02687">
    <property type="entry name" value="FtsX"/>
    <property type="match status" value="1"/>
</dbReference>
<name>A0A413X5T4_9FIRM</name>
<keyword evidence="4" id="KW-1133">Transmembrane helix</keyword>
<feature type="domain" description="MacB-like periplasmic core" evidence="8">
    <location>
        <begin position="20"/>
        <end position="244"/>
    </location>
</feature>
<dbReference type="InterPro" id="IPR003838">
    <property type="entry name" value="ABC3_permease_C"/>
</dbReference>
<feature type="domain" description="ABC3 transporter permease C-terminal" evidence="7">
    <location>
        <begin position="284"/>
        <end position="396"/>
    </location>
</feature>
<dbReference type="PANTHER" id="PTHR30572:SF4">
    <property type="entry name" value="ABC TRANSPORTER PERMEASE YTRF"/>
    <property type="match status" value="1"/>
</dbReference>
<evidence type="ECO:0000256" key="5">
    <source>
        <dbReference type="ARBA" id="ARBA00023136"/>
    </source>
</evidence>
<dbReference type="GO" id="GO:0022857">
    <property type="term" value="F:transmembrane transporter activity"/>
    <property type="evidence" value="ECO:0007669"/>
    <property type="project" value="TreeGrafter"/>
</dbReference>
<comment type="caution">
    <text evidence="9">The sequence shown here is derived from an EMBL/GenBank/DDBJ whole genome shotgun (WGS) entry which is preliminary data.</text>
</comment>
<dbReference type="InterPro" id="IPR025857">
    <property type="entry name" value="MacB_PCD"/>
</dbReference>
<sequence length="403" mass="44246">MLLENMFMALHAIRANKMRSFLTMLGIIIGIGSVIAIVSIGDTMRSMVAGLYANVGMTRALIYIWPADGSDQRDSDYFNMEQMERIKEVFQDDIEYIDSNAYYSGEALHGRNKVKFQFQGIDYNYPDVQKINIIYGRNLNEADVKGRKKNVVLESKGAMELFGTENAVGKTFRTTVYGETDDYNVVGVYKKELTPIEAMMMGTGQTKEAFIPYTILTWPNDYLFQVNLFAREGTDMKEFEGRIVPYIARLKDRQPADVTFYSALDEMSGMDTMMGGLSAAVGGIAAISLLVGGIGIMNIMLVSVTERTREIGIRKALGARTHDVMIQFLTESAILSAFGGILGVVIGAGLVMAGGALFGLSVVVKPQVVLVAVGFSALVGLFFGLYPASKAAKKDPIDALRYE</sequence>